<feature type="compositionally biased region" description="Basic and acidic residues" evidence="6">
    <location>
        <begin position="1"/>
        <end position="15"/>
    </location>
</feature>
<feature type="region of interest" description="Disordered" evidence="6">
    <location>
        <begin position="1"/>
        <end position="26"/>
    </location>
</feature>
<dbReference type="GO" id="GO:0008270">
    <property type="term" value="F:zinc ion binding"/>
    <property type="evidence" value="ECO:0007669"/>
    <property type="project" value="UniProtKB-KW"/>
</dbReference>
<evidence type="ECO:0000256" key="1">
    <source>
        <dbReference type="ARBA" id="ARBA00022723"/>
    </source>
</evidence>
<keyword evidence="3 5" id="KW-0863">Zinc-finger</keyword>
<dbReference type="PANTHER" id="PTHR24408:SF58">
    <property type="entry name" value="TRANSCRIPTION FACTOR (TFIIIA), PUTATIVE (AFU_ORTHOLOGUE AFUA_1G05150)-RELATED"/>
    <property type="match status" value="1"/>
</dbReference>
<proteinExistence type="predicted"/>
<dbReference type="PANTHER" id="PTHR24408">
    <property type="entry name" value="ZINC FINGER PROTEIN"/>
    <property type="match status" value="1"/>
</dbReference>
<evidence type="ECO:0000259" key="7">
    <source>
        <dbReference type="PROSITE" id="PS50157"/>
    </source>
</evidence>
<dbReference type="Gene3D" id="3.30.160.60">
    <property type="entry name" value="Classic Zinc Finger"/>
    <property type="match status" value="1"/>
</dbReference>
<dbReference type="GO" id="GO:0043565">
    <property type="term" value="F:sequence-specific DNA binding"/>
    <property type="evidence" value="ECO:0007669"/>
    <property type="project" value="TreeGrafter"/>
</dbReference>
<dbReference type="InterPro" id="IPR013087">
    <property type="entry name" value="Znf_C2H2_type"/>
</dbReference>
<dbReference type="InterPro" id="IPR036236">
    <property type="entry name" value="Znf_C2H2_sf"/>
</dbReference>
<evidence type="ECO:0000256" key="5">
    <source>
        <dbReference type="PROSITE-ProRule" id="PRU00042"/>
    </source>
</evidence>
<evidence type="ECO:0000256" key="2">
    <source>
        <dbReference type="ARBA" id="ARBA00022737"/>
    </source>
</evidence>
<dbReference type="GO" id="GO:0005634">
    <property type="term" value="C:nucleus"/>
    <property type="evidence" value="ECO:0007669"/>
    <property type="project" value="TreeGrafter"/>
</dbReference>
<gene>
    <name evidence="8" type="ORF">Fcan01_09807</name>
</gene>
<dbReference type="SMART" id="SM00355">
    <property type="entry name" value="ZnF_C2H2"/>
    <property type="match status" value="2"/>
</dbReference>
<feature type="domain" description="C2H2-type" evidence="7">
    <location>
        <begin position="288"/>
        <end position="316"/>
    </location>
</feature>
<accession>A0A226EEQ3</accession>
<feature type="domain" description="C2H2-type" evidence="7">
    <location>
        <begin position="258"/>
        <end position="287"/>
    </location>
</feature>
<evidence type="ECO:0000256" key="6">
    <source>
        <dbReference type="SAM" id="MobiDB-lite"/>
    </source>
</evidence>
<keyword evidence="9" id="KW-1185">Reference proteome</keyword>
<dbReference type="GO" id="GO:0000981">
    <property type="term" value="F:DNA-binding transcription factor activity, RNA polymerase II-specific"/>
    <property type="evidence" value="ECO:0007669"/>
    <property type="project" value="TreeGrafter"/>
</dbReference>
<dbReference type="OrthoDB" id="6077919at2759"/>
<feature type="region of interest" description="Disordered" evidence="6">
    <location>
        <begin position="459"/>
        <end position="479"/>
    </location>
</feature>
<evidence type="ECO:0000256" key="3">
    <source>
        <dbReference type="ARBA" id="ARBA00022771"/>
    </source>
</evidence>
<reference evidence="8 9" key="1">
    <citation type="submission" date="2015-12" db="EMBL/GenBank/DDBJ databases">
        <title>The genome of Folsomia candida.</title>
        <authorList>
            <person name="Faddeeva A."/>
            <person name="Derks M.F."/>
            <person name="Anvar Y."/>
            <person name="Smit S."/>
            <person name="Van Straalen N."/>
            <person name="Roelofs D."/>
        </authorList>
    </citation>
    <scope>NUCLEOTIDE SEQUENCE [LARGE SCALE GENOMIC DNA]</scope>
    <source>
        <strain evidence="8 9">VU population</strain>
        <tissue evidence="8">Whole body</tissue>
    </source>
</reference>
<dbReference type="Proteomes" id="UP000198287">
    <property type="component" value="Unassembled WGS sequence"/>
</dbReference>
<dbReference type="EMBL" id="LNIX01000004">
    <property type="protein sequence ID" value="OXA56045.1"/>
    <property type="molecule type" value="Genomic_DNA"/>
</dbReference>
<comment type="caution">
    <text evidence="8">The sequence shown here is derived from an EMBL/GenBank/DDBJ whole genome shotgun (WGS) entry which is preliminary data.</text>
</comment>
<feature type="region of interest" description="Disordered" evidence="6">
    <location>
        <begin position="311"/>
        <end position="335"/>
    </location>
</feature>
<dbReference type="PROSITE" id="PS50157">
    <property type="entry name" value="ZINC_FINGER_C2H2_2"/>
    <property type="match status" value="2"/>
</dbReference>
<protein>
    <submittedName>
        <fullName evidence="8">Zinc finger protein ZIC 3</fullName>
    </submittedName>
</protein>
<keyword evidence="1" id="KW-0479">Metal-binding</keyword>
<dbReference type="SUPFAM" id="SSF57667">
    <property type="entry name" value="beta-beta-alpha zinc fingers"/>
    <property type="match status" value="1"/>
</dbReference>
<evidence type="ECO:0000256" key="4">
    <source>
        <dbReference type="ARBA" id="ARBA00022833"/>
    </source>
</evidence>
<dbReference type="PROSITE" id="PS00028">
    <property type="entry name" value="ZINC_FINGER_C2H2_1"/>
    <property type="match status" value="2"/>
</dbReference>
<keyword evidence="4" id="KW-0862">Zinc</keyword>
<sequence>MFRFREGSGWEEITKEQVGGEGEGGDKKKKVVLMDVEAMVVVRGGGLRPMKRVYATAQSNGDLNLSDVSPGDFLFTVGTDSTTGEKVGIEVKKDDIVKGQKIQISKLYALLWKDCHRRIRDITYGETQFRDTARASNNAIVNAYKVTGGCSLLDDIDPTLTVEREDYVEFPIFGLLPYDIIQLKQHRKRKDELAGSIMNVNCTHILRNIGSRLNNIIDSRVANLVVEADMDKEKEEEELIVRVTPKIKKITQPGTMKYKCYEDNCQFQCERPSELKIHAAKHTGERNYVCTVCLSTFKYPRGLKSHIEAKHKIGSPAPPTTTNLQGSHKKSHLTTSNAPATVTSSAIQQKNSLLHCGGFSQKKKPNVVVLDDLVSIPSKKPYLAKENEDSDLVMHNLALIQENKDLKIQLGEVPGENVEQAAKIKMLEEKVVKLENKVTAWGPERAKLNKELAIHRRNIKNAQPDPRVPMHNLTNKHSN</sequence>
<organism evidence="8 9">
    <name type="scientific">Folsomia candida</name>
    <name type="common">Springtail</name>
    <dbReference type="NCBI Taxonomy" id="158441"/>
    <lineage>
        <taxon>Eukaryota</taxon>
        <taxon>Metazoa</taxon>
        <taxon>Ecdysozoa</taxon>
        <taxon>Arthropoda</taxon>
        <taxon>Hexapoda</taxon>
        <taxon>Collembola</taxon>
        <taxon>Entomobryomorpha</taxon>
        <taxon>Isotomoidea</taxon>
        <taxon>Isotomidae</taxon>
        <taxon>Proisotominae</taxon>
        <taxon>Folsomia</taxon>
    </lineage>
</organism>
<keyword evidence="2" id="KW-0677">Repeat</keyword>
<dbReference type="AlphaFoldDB" id="A0A226EEQ3"/>
<evidence type="ECO:0000313" key="8">
    <source>
        <dbReference type="EMBL" id="OXA56045.1"/>
    </source>
</evidence>
<name>A0A226EEQ3_FOLCA</name>
<evidence type="ECO:0000313" key="9">
    <source>
        <dbReference type="Proteomes" id="UP000198287"/>
    </source>
</evidence>